<feature type="domain" description="Secretion system C-terminal sorting" evidence="1">
    <location>
        <begin position="305"/>
        <end position="367"/>
    </location>
</feature>
<gene>
    <name evidence="2" type="ORF">GCM10007940_02390</name>
</gene>
<dbReference type="Pfam" id="PF18962">
    <property type="entry name" value="Por_Secre_tail"/>
    <property type="match status" value="1"/>
</dbReference>
<name>A0AA37SM68_9BACT</name>
<evidence type="ECO:0000259" key="1">
    <source>
        <dbReference type="Pfam" id="PF18962"/>
    </source>
</evidence>
<dbReference type="EMBL" id="BSOH01000001">
    <property type="protein sequence ID" value="GLR15624.1"/>
    <property type="molecule type" value="Genomic_DNA"/>
</dbReference>
<evidence type="ECO:0000313" key="3">
    <source>
        <dbReference type="Proteomes" id="UP001156666"/>
    </source>
</evidence>
<keyword evidence="3" id="KW-1185">Reference proteome</keyword>
<accession>A0AA37SM68</accession>
<dbReference type="Proteomes" id="UP001156666">
    <property type="component" value="Unassembled WGS sequence"/>
</dbReference>
<comment type="caution">
    <text evidence="2">The sequence shown here is derived from an EMBL/GenBank/DDBJ whole genome shotgun (WGS) entry which is preliminary data.</text>
</comment>
<organism evidence="2 3">
    <name type="scientific">Portibacter lacus</name>
    <dbReference type="NCBI Taxonomy" id="1099794"/>
    <lineage>
        <taxon>Bacteria</taxon>
        <taxon>Pseudomonadati</taxon>
        <taxon>Bacteroidota</taxon>
        <taxon>Saprospiria</taxon>
        <taxon>Saprospirales</taxon>
        <taxon>Haliscomenobacteraceae</taxon>
        <taxon>Portibacter</taxon>
    </lineage>
</organism>
<protein>
    <recommendedName>
        <fullName evidence="1">Secretion system C-terminal sorting domain-containing protein</fullName>
    </recommendedName>
</protein>
<dbReference type="AlphaFoldDB" id="A0AA37SM68"/>
<evidence type="ECO:0000313" key="2">
    <source>
        <dbReference type="EMBL" id="GLR15624.1"/>
    </source>
</evidence>
<sequence>MFIFGHSLIDHRPPATETPSDETTVPHWIYLLAQHANHNYAAGGQYGFLQQHANLPPFSQWGYDIVPGVWDSDFMSFQEAKINSTMITAGNFIQYQGPELPYEDPNNTDQFSPISATEIIVDWLGENTVDGNIYIYENWPDMAGFIAGEGFPASASEFTAYNDYTRNAFHEWWIAYQDALLESRSEANVRMIPVGPILADLLDGLLADIPFEDLYEDNAPHGKPNIYFLAGLISYMAVYEEKAPADFEVPDLIHSEISEHYVKVVNFIWDYLIAFNTGSGESRVFTSVPSSLQDWPQHEMERMVIFPNPSIDKIHIEIDEEIMNVEVRNTLGQLLIEQNGLQLNLVNVKSLQAGQYLILVQTKSGHIHNASFIKLE</sequence>
<proteinExistence type="predicted"/>
<reference evidence="2" key="1">
    <citation type="journal article" date="2014" name="Int. J. Syst. Evol. Microbiol.">
        <title>Complete genome sequence of Corynebacterium casei LMG S-19264T (=DSM 44701T), isolated from a smear-ripened cheese.</title>
        <authorList>
            <consortium name="US DOE Joint Genome Institute (JGI-PGF)"/>
            <person name="Walter F."/>
            <person name="Albersmeier A."/>
            <person name="Kalinowski J."/>
            <person name="Ruckert C."/>
        </authorList>
    </citation>
    <scope>NUCLEOTIDE SEQUENCE</scope>
    <source>
        <strain evidence="2">NBRC 108769</strain>
    </source>
</reference>
<reference evidence="2" key="2">
    <citation type="submission" date="2023-01" db="EMBL/GenBank/DDBJ databases">
        <title>Draft genome sequence of Portibacter lacus strain NBRC 108769.</title>
        <authorList>
            <person name="Sun Q."/>
            <person name="Mori K."/>
        </authorList>
    </citation>
    <scope>NUCLEOTIDE SEQUENCE</scope>
    <source>
        <strain evidence="2">NBRC 108769</strain>
    </source>
</reference>
<dbReference type="InterPro" id="IPR026444">
    <property type="entry name" value="Secre_tail"/>
</dbReference>
<dbReference type="NCBIfam" id="TIGR04183">
    <property type="entry name" value="Por_Secre_tail"/>
    <property type="match status" value="1"/>
</dbReference>